<comment type="caution">
    <text evidence="11">The sequence shown here is derived from an EMBL/GenBank/DDBJ whole genome shotgun (WGS) entry which is preliminary data.</text>
</comment>
<dbReference type="FunFam" id="1.10.287.1970:FF:000001">
    <property type="entry name" value="Alanine aminotransferase 2"/>
    <property type="match status" value="1"/>
</dbReference>
<proteinExistence type="inferred from homology"/>
<dbReference type="CDD" id="cd00609">
    <property type="entry name" value="AAT_like"/>
    <property type="match status" value="1"/>
</dbReference>
<evidence type="ECO:0000256" key="5">
    <source>
        <dbReference type="ARBA" id="ARBA00022898"/>
    </source>
</evidence>
<dbReference type="InterPro" id="IPR015424">
    <property type="entry name" value="PyrdxlP-dep_Trfase"/>
</dbReference>
<dbReference type="Gene3D" id="3.40.640.10">
    <property type="entry name" value="Type I PLP-dependent aspartate aminotransferase-like (Major domain)"/>
    <property type="match status" value="1"/>
</dbReference>
<feature type="domain" description="Aminotransferase class I/classII large" evidence="10">
    <location>
        <begin position="47"/>
        <end position="427"/>
    </location>
</feature>
<dbReference type="PANTHER" id="PTHR11751:SF29">
    <property type="entry name" value="ALANINE TRANSAMINASE"/>
    <property type="match status" value="1"/>
</dbReference>
<evidence type="ECO:0000256" key="7">
    <source>
        <dbReference type="ARBA" id="ARBA00025785"/>
    </source>
</evidence>
<dbReference type="FunFam" id="3.40.640.10:FF:000012">
    <property type="entry name" value="alanine aminotransferase 2"/>
    <property type="match status" value="1"/>
</dbReference>
<evidence type="ECO:0000256" key="6">
    <source>
        <dbReference type="ARBA" id="ARBA00025708"/>
    </source>
</evidence>
<name>A0A8S4GB12_PLUXY</name>
<comment type="pathway">
    <text evidence="6">Amino-acid degradation; L-alanine degradation via transaminase pathway; pyruvate from L-alanine: step 1/1.</text>
</comment>
<dbReference type="PANTHER" id="PTHR11751">
    <property type="entry name" value="ALANINE AMINOTRANSFERASE"/>
    <property type="match status" value="1"/>
</dbReference>
<keyword evidence="4" id="KW-0808">Transferase</keyword>
<evidence type="ECO:0000256" key="3">
    <source>
        <dbReference type="ARBA" id="ARBA00022576"/>
    </source>
</evidence>
<comment type="catalytic activity">
    <reaction evidence="9">
        <text>L-alanine + 2-oxoglutarate = pyruvate + L-glutamate</text>
        <dbReference type="Rhea" id="RHEA:19453"/>
        <dbReference type="ChEBI" id="CHEBI:15361"/>
        <dbReference type="ChEBI" id="CHEBI:16810"/>
        <dbReference type="ChEBI" id="CHEBI:29985"/>
        <dbReference type="ChEBI" id="CHEBI:57972"/>
        <dbReference type="EC" id="2.6.1.2"/>
    </reaction>
</comment>
<evidence type="ECO:0000256" key="4">
    <source>
        <dbReference type="ARBA" id="ARBA00022679"/>
    </source>
</evidence>
<dbReference type="AlphaFoldDB" id="A0A8S4GB12"/>
<dbReference type="FunFam" id="3.90.1150.10:FF:000010">
    <property type="entry name" value="Alanine aminotransferase 2"/>
    <property type="match status" value="1"/>
</dbReference>
<evidence type="ECO:0000313" key="12">
    <source>
        <dbReference type="Proteomes" id="UP000653454"/>
    </source>
</evidence>
<accession>A0A8S4GB12</accession>
<keyword evidence="3" id="KW-0032">Aminotransferase</keyword>
<organism evidence="11 12">
    <name type="scientific">Plutella xylostella</name>
    <name type="common">Diamondback moth</name>
    <name type="synonym">Plutella maculipennis</name>
    <dbReference type="NCBI Taxonomy" id="51655"/>
    <lineage>
        <taxon>Eukaryota</taxon>
        <taxon>Metazoa</taxon>
        <taxon>Ecdysozoa</taxon>
        <taxon>Arthropoda</taxon>
        <taxon>Hexapoda</taxon>
        <taxon>Insecta</taxon>
        <taxon>Pterygota</taxon>
        <taxon>Neoptera</taxon>
        <taxon>Endopterygota</taxon>
        <taxon>Lepidoptera</taxon>
        <taxon>Glossata</taxon>
        <taxon>Ditrysia</taxon>
        <taxon>Yponomeutoidea</taxon>
        <taxon>Plutellidae</taxon>
        <taxon>Plutella</taxon>
    </lineage>
</organism>
<dbReference type="SUPFAM" id="SSF53383">
    <property type="entry name" value="PLP-dependent transferases"/>
    <property type="match status" value="1"/>
</dbReference>
<dbReference type="EMBL" id="CAJHNJ030000187">
    <property type="protein sequence ID" value="CAG9137124.1"/>
    <property type="molecule type" value="Genomic_DNA"/>
</dbReference>
<evidence type="ECO:0000256" key="9">
    <source>
        <dbReference type="ARBA" id="ARBA00047412"/>
    </source>
</evidence>
<reference evidence="11" key="1">
    <citation type="submission" date="2020-11" db="EMBL/GenBank/DDBJ databases">
        <authorList>
            <person name="Whiteford S."/>
        </authorList>
    </citation>
    <scope>NUCLEOTIDE SEQUENCE</scope>
</reference>
<comment type="similarity">
    <text evidence="7">Belongs to the class-I pyridoxal-phosphate-dependent aminotransferase family. Alanine aminotransferase subfamily.</text>
</comment>
<dbReference type="InterPro" id="IPR015421">
    <property type="entry name" value="PyrdxlP-dep_Trfase_major"/>
</dbReference>
<keyword evidence="5" id="KW-0663">Pyridoxal phosphate</keyword>
<dbReference type="Pfam" id="PF00155">
    <property type="entry name" value="Aminotran_1_2"/>
    <property type="match status" value="1"/>
</dbReference>
<dbReference type="Gene3D" id="3.90.1150.10">
    <property type="entry name" value="Aspartate Aminotransferase, domain 1"/>
    <property type="match status" value="1"/>
</dbReference>
<dbReference type="Gene3D" id="1.10.287.1970">
    <property type="match status" value="1"/>
</dbReference>
<dbReference type="Proteomes" id="UP000653454">
    <property type="component" value="Unassembled WGS sequence"/>
</dbReference>
<comment type="cofactor">
    <cofactor evidence="1">
        <name>pyridoxal 5'-phosphate</name>
        <dbReference type="ChEBI" id="CHEBI:597326"/>
    </cofactor>
</comment>
<dbReference type="InterPro" id="IPR015422">
    <property type="entry name" value="PyrdxlP-dep_Trfase_small"/>
</dbReference>
<dbReference type="GO" id="GO:0030170">
    <property type="term" value="F:pyridoxal phosphate binding"/>
    <property type="evidence" value="ECO:0007669"/>
    <property type="project" value="InterPro"/>
</dbReference>
<evidence type="ECO:0000256" key="1">
    <source>
        <dbReference type="ARBA" id="ARBA00001933"/>
    </source>
</evidence>
<evidence type="ECO:0000256" key="2">
    <source>
        <dbReference type="ARBA" id="ARBA00011738"/>
    </source>
</evidence>
<dbReference type="GO" id="GO:0004021">
    <property type="term" value="F:L-alanine:2-oxoglutarate aminotransferase activity"/>
    <property type="evidence" value="ECO:0007669"/>
    <property type="project" value="UniProtKB-EC"/>
</dbReference>
<sequence>MGARKPFSKVIKANIGDAHAMGQVPITFIRQVLACVTYPDLIDKADFPPDVKKRARDILGACGGGSIGSYTASHGIEQIRQHVAEYIERRDCHPARWQDICLSAGASTGIKNVLQLLCNHLDGKPSGVMIPIPQYPLYSASLAEYGLTQVGYYLDEAAQWGLALDELERSYKEAQKDCNVRALVVINPGNPTGQVLTRSNIESIIKFAHAHRLLVFADEVYQDNVYAEGSQFHSFKKVLRELGEPYSSTLELASFMSISKGYMGECGLRGGWAELVNLAPPVQAQLYKCVSAMLCPSALGQAAIDCVAKPPMPGEPSYEQWAREKANVLSSLRERATLIADTFNQMEGFKCNVVQGAMYAFPSFELPPRALEAAKAAGKEPDVFYAFELLEQTGICVVPGSGFGQRPGTFHFRTTILPQPELLKQMLDSFKQFHQAFTAKYA</sequence>
<dbReference type="InterPro" id="IPR004839">
    <property type="entry name" value="Aminotransferase_I/II_large"/>
</dbReference>
<comment type="subunit">
    <text evidence="2">Homodimer.</text>
</comment>
<evidence type="ECO:0000259" key="10">
    <source>
        <dbReference type="Pfam" id="PF00155"/>
    </source>
</evidence>
<evidence type="ECO:0000313" key="11">
    <source>
        <dbReference type="EMBL" id="CAG9137124.1"/>
    </source>
</evidence>
<gene>
    <name evidence="11" type="ORF">PLXY2_LOCUS15378</name>
</gene>
<keyword evidence="12" id="KW-1185">Reference proteome</keyword>
<dbReference type="InterPro" id="IPR045088">
    <property type="entry name" value="ALAT1/2-like"/>
</dbReference>
<dbReference type="EC" id="2.6.1.2" evidence="8"/>
<protein>
    <recommendedName>
        <fullName evidence="8">alanine transaminase</fullName>
        <ecNumber evidence="8">2.6.1.2</ecNumber>
    </recommendedName>
</protein>
<evidence type="ECO:0000256" key="8">
    <source>
        <dbReference type="ARBA" id="ARBA00026106"/>
    </source>
</evidence>